<dbReference type="KEGG" id="bvq:FHE72_10215"/>
<protein>
    <submittedName>
        <fullName evidence="2">Uncharacterized protein</fullName>
    </submittedName>
</protein>
<accession>A0A6I6URC6</accession>
<evidence type="ECO:0000256" key="1">
    <source>
        <dbReference type="SAM" id="Coils"/>
    </source>
</evidence>
<feature type="coiled-coil region" evidence="1">
    <location>
        <begin position="301"/>
        <end position="328"/>
    </location>
</feature>
<organism evidence="2 3">
    <name type="scientific">Rossellomorea vietnamensis</name>
    <dbReference type="NCBI Taxonomy" id="218284"/>
    <lineage>
        <taxon>Bacteria</taxon>
        <taxon>Bacillati</taxon>
        <taxon>Bacillota</taxon>
        <taxon>Bacilli</taxon>
        <taxon>Bacillales</taxon>
        <taxon>Bacillaceae</taxon>
        <taxon>Rossellomorea</taxon>
    </lineage>
</organism>
<dbReference type="GeneID" id="77236561"/>
<evidence type="ECO:0000313" key="3">
    <source>
        <dbReference type="Proteomes" id="UP000465062"/>
    </source>
</evidence>
<feature type="coiled-coil region" evidence="1">
    <location>
        <begin position="6"/>
        <end position="98"/>
    </location>
</feature>
<keyword evidence="1" id="KW-0175">Coiled coil</keyword>
<reference evidence="2 3" key="1">
    <citation type="submission" date="2019-06" db="EMBL/GenBank/DDBJ databases">
        <title>An operon consisting of a P-type ATPase gene and a transcriptional regular gene given the different cadmium resistance in Bacillus vietamensis 151-6 and Bacillus marisflavi 151-25.</title>
        <authorList>
            <person name="Yu X."/>
        </authorList>
    </citation>
    <scope>NUCLEOTIDE SEQUENCE [LARGE SCALE GENOMIC DNA]</scope>
    <source>
        <strain evidence="2 3">151-6</strain>
    </source>
</reference>
<dbReference type="RefSeq" id="WP_034760052.1">
    <property type="nucleotide sequence ID" value="NZ_CCDN010000001.1"/>
</dbReference>
<feature type="coiled-coil region" evidence="1">
    <location>
        <begin position="244"/>
        <end position="271"/>
    </location>
</feature>
<dbReference type="Proteomes" id="UP000465062">
    <property type="component" value="Chromosome"/>
</dbReference>
<sequence>MKQLSKIQLQQQIIHYKSEMEKYKNKCEKLENGSRAQQYVALKKENDLLQSKIQTYLQELEIQASEKTKETSRYQALLSAQEREVKKLRYILNQLKDKLRTFTTHYVSDTKEQTESRSSLEHEILALQVENSYLLKEKDLLLKANQETQQQLFKKEIQIWELEALHEDVRIELASREHHLLIEKCYNEDQILGLLYDNELLQNRLYLNEIDLYESHNLLRESRMIYEWVNKRQKEDLERAGQVQKDNESSIQQLQEKLKRMQEDKNVFTRSLQSVRMNIKDLKDQIFINGEEGSPTTKDTLKNYENTIQHLQFTNSLLNEEINKLKNKPGP</sequence>
<dbReference type="AlphaFoldDB" id="A0A6I6URC6"/>
<evidence type="ECO:0000313" key="2">
    <source>
        <dbReference type="EMBL" id="QHE61362.1"/>
    </source>
</evidence>
<dbReference type="EMBL" id="CP047394">
    <property type="protein sequence ID" value="QHE61362.1"/>
    <property type="molecule type" value="Genomic_DNA"/>
</dbReference>
<name>A0A6I6URC6_9BACI</name>
<proteinExistence type="predicted"/>
<gene>
    <name evidence="2" type="ORF">FHE72_10215</name>
</gene>